<sequence>MTYRSFDPSFTPHSSSPPLRMAVLSKPSIDTLPLELQTEIWALLKRSPSTLGRITQVSRSWHNLATTIPRLWTALYITESTDVDLLRVWLRRGNTLPLSIEINFRRAVNDLSLASYDFTAREMEHYTSLMEALRPFSEQWRSFTVFAPFYLVFLLKQNFDSSLPTPALTHISIDLVGSPGLYDRGWTGGGPETNSVFQHAPPVLAIRTSGYPHSWANFPFHSLTAITLGQFLHQNTLGWNVFAGAASHSPNLVSIAFVGEIPSPISAHNTGNSLLVLDLPSLTSLSVTHLNSGHLHHLLHHLKAPDLRSLALSLADEDDDFLPFLQAFPLHFPRIATLALEMLTMNEVAQVSLAGFFAPLARLTTLRLNFDSIPIAIWHALITPAGDTDFLPRLCEVDFVDVPLHSLQELAALRVRAGHRIEVISLHYSSYFYSGSIHYPPSSTTWLEDNTKSLFLSEGRRSISIWM</sequence>
<accession>A0AAD6WRC0</accession>
<dbReference type="InterPro" id="IPR036047">
    <property type="entry name" value="F-box-like_dom_sf"/>
</dbReference>
<dbReference type="Pfam" id="PF12937">
    <property type="entry name" value="F-box-like"/>
    <property type="match status" value="1"/>
</dbReference>
<feature type="domain" description="F-box" evidence="1">
    <location>
        <begin position="29"/>
        <end position="77"/>
    </location>
</feature>
<dbReference type="Gene3D" id="1.20.1280.50">
    <property type="match status" value="1"/>
</dbReference>
<evidence type="ECO:0000313" key="2">
    <source>
        <dbReference type="EMBL" id="KAJ7020811.1"/>
    </source>
</evidence>
<evidence type="ECO:0000259" key="1">
    <source>
        <dbReference type="Pfam" id="PF12937"/>
    </source>
</evidence>
<gene>
    <name evidence="2" type="ORF">C8F04DRAFT_1274510</name>
</gene>
<dbReference type="EMBL" id="JARJCM010000250">
    <property type="protein sequence ID" value="KAJ7020811.1"/>
    <property type="molecule type" value="Genomic_DNA"/>
</dbReference>
<dbReference type="SUPFAM" id="SSF81383">
    <property type="entry name" value="F-box domain"/>
    <property type="match status" value="1"/>
</dbReference>
<organism evidence="2 3">
    <name type="scientific">Mycena alexandri</name>
    <dbReference type="NCBI Taxonomy" id="1745969"/>
    <lineage>
        <taxon>Eukaryota</taxon>
        <taxon>Fungi</taxon>
        <taxon>Dikarya</taxon>
        <taxon>Basidiomycota</taxon>
        <taxon>Agaricomycotina</taxon>
        <taxon>Agaricomycetes</taxon>
        <taxon>Agaricomycetidae</taxon>
        <taxon>Agaricales</taxon>
        <taxon>Marasmiineae</taxon>
        <taxon>Mycenaceae</taxon>
        <taxon>Mycena</taxon>
    </lineage>
</organism>
<dbReference type="Gene3D" id="3.80.10.10">
    <property type="entry name" value="Ribonuclease Inhibitor"/>
    <property type="match status" value="1"/>
</dbReference>
<dbReference type="InterPro" id="IPR001810">
    <property type="entry name" value="F-box_dom"/>
</dbReference>
<dbReference type="Proteomes" id="UP001218188">
    <property type="component" value="Unassembled WGS sequence"/>
</dbReference>
<evidence type="ECO:0000313" key="3">
    <source>
        <dbReference type="Proteomes" id="UP001218188"/>
    </source>
</evidence>
<dbReference type="InterPro" id="IPR032675">
    <property type="entry name" value="LRR_dom_sf"/>
</dbReference>
<dbReference type="SUPFAM" id="SSF52047">
    <property type="entry name" value="RNI-like"/>
    <property type="match status" value="1"/>
</dbReference>
<comment type="caution">
    <text evidence="2">The sequence shown here is derived from an EMBL/GenBank/DDBJ whole genome shotgun (WGS) entry which is preliminary data.</text>
</comment>
<protein>
    <recommendedName>
        <fullName evidence="1">F-box domain-containing protein</fullName>
    </recommendedName>
</protein>
<name>A0AAD6WRC0_9AGAR</name>
<dbReference type="AlphaFoldDB" id="A0AAD6WRC0"/>
<proteinExistence type="predicted"/>
<keyword evidence="3" id="KW-1185">Reference proteome</keyword>
<reference evidence="2" key="1">
    <citation type="submission" date="2023-03" db="EMBL/GenBank/DDBJ databases">
        <title>Massive genome expansion in bonnet fungi (Mycena s.s.) driven by repeated elements and novel gene families across ecological guilds.</title>
        <authorList>
            <consortium name="Lawrence Berkeley National Laboratory"/>
            <person name="Harder C.B."/>
            <person name="Miyauchi S."/>
            <person name="Viragh M."/>
            <person name="Kuo A."/>
            <person name="Thoen E."/>
            <person name="Andreopoulos B."/>
            <person name="Lu D."/>
            <person name="Skrede I."/>
            <person name="Drula E."/>
            <person name="Henrissat B."/>
            <person name="Morin E."/>
            <person name="Kohler A."/>
            <person name="Barry K."/>
            <person name="LaButti K."/>
            <person name="Morin E."/>
            <person name="Salamov A."/>
            <person name="Lipzen A."/>
            <person name="Mereny Z."/>
            <person name="Hegedus B."/>
            <person name="Baldrian P."/>
            <person name="Stursova M."/>
            <person name="Weitz H."/>
            <person name="Taylor A."/>
            <person name="Grigoriev I.V."/>
            <person name="Nagy L.G."/>
            <person name="Martin F."/>
            <person name="Kauserud H."/>
        </authorList>
    </citation>
    <scope>NUCLEOTIDE SEQUENCE</scope>
    <source>
        <strain evidence="2">CBHHK200</strain>
    </source>
</reference>